<evidence type="ECO:0000313" key="1">
    <source>
        <dbReference type="EMBL" id="CAK0880505.1"/>
    </source>
</evidence>
<proteinExistence type="predicted"/>
<name>A0ABN9W4K4_9DINO</name>
<keyword evidence="2" id="KW-1185">Reference proteome</keyword>
<protein>
    <submittedName>
        <fullName evidence="1">Uncharacterized protein</fullName>
    </submittedName>
</protein>
<accession>A0ABN9W4K4</accession>
<organism evidence="1 2">
    <name type="scientific">Prorocentrum cordatum</name>
    <dbReference type="NCBI Taxonomy" id="2364126"/>
    <lineage>
        <taxon>Eukaryota</taxon>
        <taxon>Sar</taxon>
        <taxon>Alveolata</taxon>
        <taxon>Dinophyceae</taxon>
        <taxon>Prorocentrales</taxon>
        <taxon>Prorocentraceae</taxon>
        <taxon>Prorocentrum</taxon>
    </lineage>
</organism>
<dbReference type="Proteomes" id="UP001189429">
    <property type="component" value="Unassembled WGS sequence"/>
</dbReference>
<comment type="caution">
    <text evidence="1">The sequence shown here is derived from an EMBL/GenBank/DDBJ whole genome shotgun (WGS) entry which is preliminary data.</text>
</comment>
<sequence length="119" mass="13484">MRTGRKWHLGLSRVYPDQGCPAPYQPFTEHAHCRYRRAGTELDHEQAVQGYASEPPLQIRLLALGSLSVPVPVAEHQNVRPRELTSLLPTGQRRVWDRQGFGIDVWQDHTVCGPYTATV</sequence>
<gene>
    <name evidence="1" type="ORF">PCOR1329_LOCUS63621</name>
</gene>
<dbReference type="EMBL" id="CAUYUJ010018082">
    <property type="protein sequence ID" value="CAK0880505.1"/>
    <property type="molecule type" value="Genomic_DNA"/>
</dbReference>
<reference evidence="1" key="1">
    <citation type="submission" date="2023-10" db="EMBL/GenBank/DDBJ databases">
        <authorList>
            <person name="Chen Y."/>
            <person name="Shah S."/>
            <person name="Dougan E. K."/>
            <person name="Thang M."/>
            <person name="Chan C."/>
        </authorList>
    </citation>
    <scope>NUCLEOTIDE SEQUENCE [LARGE SCALE GENOMIC DNA]</scope>
</reference>
<evidence type="ECO:0000313" key="2">
    <source>
        <dbReference type="Proteomes" id="UP001189429"/>
    </source>
</evidence>